<reference evidence="1 2" key="1">
    <citation type="submission" date="2020-08" db="EMBL/GenBank/DDBJ databases">
        <title>Plant Genome Project.</title>
        <authorList>
            <person name="Zhang R.-G."/>
        </authorList>
    </citation>
    <scope>NUCLEOTIDE SEQUENCE [LARGE SCALE GENOMIC DNA]</scope>
    <source>
        <tissue evidence="1">Rhizome</tissue>
    </source>
</reference>
<name>A0A8J5FLG1_ZINOF</name>
<proteinExistence type="predicted"/>
<dbReference type="Proteomes" id="UP000734854">
    <property type="component" value="Unassembled WGS sequence"/>
</dbReference>
<protein>
    <submittedName>
        <fullName evidence="1">Uncharacterized protein</fullName>
    </submittedName>
</protein>
<dbReference type="PANTHER" id="PTHR46976:SF1">
    <property type="entry name" value="PROTEIN ARABIDILLO 1"/>
    <property type="match status" value="1"/>
</dbReference>
<keyword evidence="2" id="KW-1185">Reference proteome</keyword>
<dbReference type="InterPro" id="IPR032675">
    <property type="entry name" value="LRR_dom_sf"/>
</dbReference>
<accession>A0A8J5FLG1</accession>
<organism evidence="1 2">
    <name type="scientific">Zingiber officinale</name>
    <name type="common">Ginger</name>
    <name type="synonym">Amomum zingiber</name>
    <dbReference type="NCBI Taxonomy" id="94328"/>
    <lineage>
        <taxon>Eukaryota</taxon>
        <taxon>Viridiplantae</taxon>
        <taxon>Streptophyta</taxon>
        <taxon>Embryophyta</taxon>
        <taxon>Tracheophyta</taxon>
        <taxon>Spermatophyta</taxon>
        <taxon>Magnoliopsida</taxon>
        <taxon>Liliopsida</taxon>
        <taxon>Zingiberales</taxon>
        <taxon>Zingiberaceae</taxon>
        <taxon>Zingiber</taxon>
    </lineage>
</organism>
<dbReference type="EMBL" id="JACMSC010000014">
    <property type="protein sequence ID" value="KAG6489809.1"/>
    <property type="molecule type" value="Genomic_DNA"/>
</dbReference>
<sequence length="273" mass="30441">MSDLASAYHTRISVLSSQSSLQIRPDPCVRITSNAVRHVAVCCTGLKRLHLSGIQDVNGEAVDTLARHCPRLSEIAFLDCGKVNEAALVNVLSLRFLSIDGSPALCALNCSAVDEEGRRNPSTFINTKGKLLLTRLTDALRGIASLFKQPIMNQQTLFVQWRNFKKKDKNLNDIMIWLEWILSHSLLRVAESNPHGMDDFWLRQGASMLLRFAKSSQEDVQERAATGLVSSPRMYCEHPVIKTFSSLRDPKLILTSSQASIQGRDYEITSQSI</sequence>
<dbReference type="Gene3D" id="3.80.10.10">
    <property type="entry name" value="Ribonuclease Inhibitor"/>
    <property type="match status" value="1"/>
</dbReference>
<evidence type="ECO:0000313" key="1">
    <source>
        <dbReference type="EMBL" id="KAG6489809.1"/>
    </source>
</evidence>
<dbReference type="PANTHER" id="PTHR46976">
    <property type="entry name" value="PROTEIN ARABIDILLO 1"/>
    <property type="match status" value="1"/>
</dbReference>
<evidence type="ECO:0000313" key="2">
    <source>
        <dbReference type="Proteomes" id="UP000734854"/>
    </source>
</evidence>
<gene>
    <name evidence="1" type="ORF">ZIOFF_051088</name>
</gene>
<comment type="caution">
    <text evidence="1">The sequence shown here is derived from an EMBL/GenBank/DDBJ whole genome shotgun (WGS) entry which is preliminary data.</text>
</comment>
<dbReference type="AlphaFoldDB" id="A0A8J5FLG1"/>
<dbReference type="SUPFAM" id="SSF52047">
    <property type="entry name" value="RNI-like"/>
    <property type="match status" value="1"/>
</dbReference>